<dbReference type="GO" id="GO:0043190">
    <property type="term" value="C:ATP-binding cassette (ABC) transporter complex"/>
    <property type="evidence" value="ECO:0007669"/>
    <property type="project" value="InterPro"/>
</dbReference>
<dbReference type="GO" id="GO:0015920">
    <property type="term" value="P:lipopolysaccharide transport"/>
    <property type="evidence" value="ECO:0007669"/>
    <property type="project" value="TreeGrafter"/>
</dbReference>
<protein>
    <submittedName>
        <fullName evidence="7">Permease YjgP/YjgQ</fullName>
    </submittedName>
</protein>
<reference evidence="7" key="2">
    <citation type="submission" date="2006-05" db="EMBL/GenBank/DDBJ databases">
        <title>Sequencing of the draft genome and assembly of Desulfuromonas acetoxidans DSM 684.</title>
        <authorList>
            <consortium name="US DOE Joint Genome Institute (JGI-PGF)"/>
            <person name="Copeland A."/>
            <person name="Lucas S."/>
            <person name="Lapidus A."/>
            <person name="Barry K."/>
            <person name="Detter J.C."/>
            <person name="Glavina del Rio T."/>
            <person name="Hammon N."/>
            <person name="Israni S."/>
            <person name="Dalin E."/>
            <person name="Tice H."/>
            <person name="Bruce D."/>
            <person name="Pitluck S."/>
            <person name="Richardson P."/>
        </authorList>
    </citation>
    <scope>NUCLEOTIDE SEQUENCE [LARGE SCALE GENOMIC DNA]</scope>
    <source>
        <strain evidence="7">DSM 684</strain>
    </source>
</reference>
<organism evidence="7 8">
    <name type="scientific">Desulfuromonas acetoxidans (strain DSM 684 / 11070)</name>
    <dbReference type="NCBI Taxonomy" id="281689"/>
    <lineage>
        <taxon>Bacteria</taxon>
        <taxon>Pseudomonadati</taxon>
        <taxon>Thermodesulfobacteriota</taxon>
        <taxon>Desulfuromonadia</taxon>
        <taxon>Desulfuromonadales</taxon>
        <taxon>Desulfuromonadaceae</taxon>
        <taxon>Desulfuromonas</taxon>
    </lineage>
</organism>
<feature type="transmembrane region" description="Helical" evidence="6">
    <location>
        <begin position="99"/>
        <end position="117"/>
    </location>
</feature>
<proteinExistence type="predicted"/>
<evidence type="ECO:0000256" key="1">
    <source>
        <dbReference type="ARBA" id="ARBA00004651"/>
    </source>
</evidence>
<dbReference type="RefSeq" id="WP_005998106.1">
    <property type="nucleotide sequence ID" value="NZ_AAEW02000003.1"/>
</dbReference>
<keyword evidence="2" id="KW-1003">Cell membrane</keyword>
<dbReference type="GO" id="GO:0055085">
    <property type="term" value="P:transmembrane transport"/>
    <property type="evidence" value="ECO:0007669"/>
    <property type="project" value="InterPro"/>
</dbReference>
<evidence type="ECO:0000256" key="6">
    <source>
        <dbReference type="SAM" id="Phobius"/>
    </source>
</evidence>
<dbReference type="PANTHER" id="PTHR33529">
    <property type="entry name" value="SLR0882 PROTEIN-RELATED"/>
    <property type="match status" value="1"/>
</dbReference>
<feature type="transmembrane region" description="Helical" evidence="6">
    <location>
        <begin position="50"/>
        <end position="78"/>
    </location>
</feature>
<feature type="transmembrane region" description="Helical" evidence="6">
    <location>
        <begin position="7"/>
        <end position="30"/>
    </location>
</feature>
<comment type="caution">
    <text evidence="7">The sequence shown here is derived from an EMBL/GenBank/DDBJ whole genome shotgun (WGS) entry which is preliminary data.</text>
</comment>
<dbReference type="EMBL" id="AAEW02000003">
    <property type="protein sequence ID" value="EAT16708.1"/>
    <property type="molecule type" value="Genomic_DNA"/>
</dbReference>
<dbReference type="Pfam" id="PF03739">
    <property type="entry name" value="LptF_LptG"/>
    <property type="match status" value="1"/>
</dbReference>
<keyword evidence="3 6" id="KW-0812">Transmembrane</keyword>
<evidence type="ECO:0000313" key="7">
    <source>
        <dbReference type="EMBL" id="EAT16708.1"/>
    </source>
</evidence>
<dbReference type="InterPro" id="IPR030923">
    <property type="entry name" value="LptG"/>
</dbReference>
<evidence type="ECO:0000313" key="8">
    <source>
        <dbReference type="Proteomes" id="UP000005695"/>
    </source>
</evidence>
<dbReference type="OrthoDB" id="9783403at2"/>
<reference evidence="7" key="1">
    <citation type="submission" date="2006-05" db="EMBL/GenBank/DDBJ databases">
        <title>Annotation of the draft genome assembly of Desulfuromonas acetoxidans DSM 684.</title>
        <authorList>
            <consortium name="US DOE Joint Genome Institute (JGI-ORNL)"/>
            <person name="Larimer F."/>
            <person name="Land M."/>
            <person name="Hauser L."/>
        </authorList>
    </citation>
    <scope>NUCLEOTIDE SEQUENCE [LARGE SCALE GENOMIC DNA]</scope>
    <source>
        <strain evidence="7">DSM 684</strain>
    </source>
</reference>
<evidence type="ECO:0000256" key="3">
    <source>
        <dbReference type="ARBA" id="ARBA00022692"/>
    </source>
</evidence>
<sequence length="360" mass="40518">MTLIQRYLLTTFTKITSLSLAAFVGIYLLVDFFEKVDDFLEHEAAAHLYIAYFAWKIPLIVSQMLPLTILLGTFLTLGGFTKTNELTAMRAGGIGLQRIVTPFLVTAVLLTGINFALNEFLVPVGTQRSNHIFRTEVKGKTQMLAKRNDLWFREANTLYHIQLALPEKKQLRGISLYLVDSQLNLLTRIEAQAATFKEDQWQAEHVTVRHFDPQSRQLTAQKEENLRLLPLKKTPEDFGTVSGKNEELSFTQLSKISTQMQREGLDATRYRVDMHSRLSTPFACIIMAFLAIPFALQKSRNVNLSLGISISVLIGISFFIVQSTLIALGYSTVLPPFIAAWAANIIFALVGLFLLLSTRD</sequence>
<evidence type="ECO:0000256" key="5">
    <source>
        <dbReference type="ARBA" id="ARBA00023136"/>
    </source>
</evidence>
<dbReference type="NCBIfam" id="TIGR04408">
    <property type="entry name" value="LptG_lptG"/>
    <property type="match status" value="1"/>
</dbReference>
<dbReference type="Proteomes" id="UP000005695">
    <property type="component" value="Unassembled WGS sequence"/>
</dbReference>
<keyword evidence="4 6" id="KW-1133">Transmembrane helix</keyword>
<dbReference type="InterPro" id="IPR005495">
    <property type="entry name" value="LptG/LptF_permease"/>
</dbReference>
<keyword evidence="8" id="KW-1185">Reference proteome</keyword>
<evidence type="ECO:0000256" key="4">
    <source>
        <dbReference type="ARBA" id="ARBA00022989"/>
    </source>
</evidence>
<feature type="transmembrane region" description="Helical" evidence="6">
    <location>
        <begin position="278"/>
        <end position="296"/>
    </location>
</feature>
<dbReference type="PANTHER" id="PTHR33529:SF6">
    <property type="entry name" value="YJGP_YJGQ FAMILY PERMEASE"/>
    <property type="match status" value="1"/>
</dbReference>
<evidence type="ECO:0000256" key="2">
    <source>
        <dbReference type="ARBA" id="ARBA00022475"/>
    </source>
</evidence>
<dbReference type="AlphaFoldDB" id="Q1K323"/>
<comment type="subcellular location">
    <subcellularLocation>
        <location evidence="1">Cell membrane</location>
        <topology evidence="1">Multi-pass membrane protein</topology>
    </subcellularLocation>
</comment>
<name>Q1K323_DESA6</name>
<keyword evidence="5 6" id="KW-0472">Membrane</keyword>
<feature type="transmembrane region" description="Helical" evidence="6">
    <location>
        <begin position="308"/>
        <end position="331"/>
    </location>
</feature>
<feature type="transmembrane region" description="Helical" evidence="6">
    <location>
        <begin position="337"/>
        <end position="356"/>
    </location>
</feature>
<gene>
    <name evidence="7" type="ORF">Dace_1959</name>
</gene>
<accession>Q1K323</accession>